<evidence type="ECO:0000313" key="8">
    <source>
        <dbReference type="EMBL" id="KAK4403342.1"/>
    </source>
</evidence>
<dbReference type="GO" id="GO:0006888">
    <property type="term" value="P:endoplasmic reticulum to Golgi vesicle-mediated transport"/>
    <property type="evidence" value="ECO:0007669"/>
    <property type="project" value="TreeGrafter"/>
</dbReference>
<keyword evidence="9" id="KW-1185">Reference proteome</keyword>
<comment type="subcellular location">
    <subcellularLocation>
        <location evidence="1">Membrane</location>
    </subcellularLocation>
</comment>
<dbReference type="PANTHER" id="PTHR15858">
    <property type="entry name" value="IMMEDIATE EARLY RESPONSE 3-INTERACTING PROTEIN 1"/>
    <property type="match status" value="1"/>
</dbReference>
<keyword evidence="2" id="KW-0813">Transport</keyword>
<dbReference type="GO" id="GO:0030134">
    <property type="term" value="C:COPII-coated ER to Golgi transport vesicle"/>
    <property type="evidence" value="ECO:0007669"/>
    <property type="project" value="TreeGrafter"/>
</dbReference>
<accession>A0AAE1X108</accession>
<evidence type="ECO:0000256" key="1">
    <source>
        <dbReference type="ARBA" id="ARBA00004370"/>
    </source>
</evidence>
<keyword evidence="5" id="KW-1133">Transmembrane helix</keyword>
<dbReference type="GO" id="GO:0015031">
    <property type="term" value="P:protein transport"/>
    <property type="evidence" value="ECO:0007669"/>
    <property type="project" value="UniProtKB-KW"/>
</dbReference>
<dbReference type="PANTHER" id="PTHR15858:SF0">
    <property type="entry name" value="IMMEDIATE EARLY RESPONSE 3-INTERACTING PROTEIN 1"/>
    <property type="match status" value="1"/>
</dbReference>
<keyword evidence="3" id="KW-0812">Transmembrane</keyword>
<organism evidence="8 9">
    <name type="scientific">Sesamum angolense</name>
    <dbReference type="NCBI Taxonomy" id="2727404"/>
    <lineage>
        <taxon>Eukaryota</taxon>
        <taxon>Viridiplantae</taxon>
        <taxon>Streptophyta</taxon>
        <taxon>Embryophyta</taxon>
        <taxon>Tracheophyta</taxon>
        <taxon>Spermatophyta</taxon>
        <taxon>Magnoliopsida</taxon>
        <taxon>eudicotyledons</taxon>
        <taxon>Gunneridae</taxon>
        <taxon>Pentapetalae</taxon>
        <taxon>asterids</taxon>
        <taxon>lamiids</taxon>
        <taxon>Lamiales</taxon>
        <taxon>Pedaliaceae</taxon>
        <taxon>Sesamum</taxon>
    </lineage>
</organism>
<evidence type="ECO:0000256" key="7">
    <source>
        <dbReference type="ARBA" id="ARBA00024203"/>
    </source>
</evidence>
<comment type="caution">
    <text evidence="8">The sequence shown here is derived from an EMBL/GenBank/DDBJ whole genome shotgun (WGS) entry which is preliminary data.</text>
</comment>
<gene>
    <name evidence="8" type="ORF">Sango_0702800</name>
</gene>
<evidence type="ECO:0000256" key="3">
    <source>
        <dbReference type="ARBA" id="ARBA00022692"/>
    </source>
</evidence>
<keyword evidence="6" id="KW-0472">Membrane</keyword>
<dbReference type="EMBL" id="JACGWL010000004">
    <property type="protein sequence ID" value="KAK4403342.1"/>
    <property type="molecule type" value="Genomic_DNA"/>
</dbReference>
<evidence type="ECO:0000256" key="4">
    <source>
        <dbReference type="ARBA" id="ARBA00022927"/>
    </source>
</evidence>
<evidence type="ECO:0000256" key="2">
    <source>
        <dbReference type="ARBA" id="ARBA00022448"/>
    </source>
</evidence>
<dbReference type="GO" id="GO:0005789">
    <property type="term" value="C:endoplasmic reticulum membrane"/>
    <property type="evidence" value="ECO:0007669"/>
    <property type="project" value="TreeGrafter"/>
</dbReference>
<dbReference type="Proteomes" id="UP001289374">
    <property type="component" value="Unassembled WGS sequence"/>
</dbReference>
<evidence type="ECO:0000313" key="9">
    <source>
        <dbReference type="Proteomes" id="UP001289374"/>
    </source>
</evidence>
<dbReference type="AlphaFoldDB" id="A0AAE1X108"/>
<dbReference type="InterPro" id="IPR013880">
    <property type="entry name" value="Yos1"/>
</dbReference>
<reference evidence="8" key="2">
    <citation type="journal article" date="2024" name="Plant">
        <title>Genomic evolution and insights into agronomic trait innovations of Sesamum species.</title>
        <authorList>
            <person name="Miao H."/>
            <person name="Wang L."/>
            <person name="Qu L."/>
            <person name="Liu H."/>
            <person name="Sun Y."/>
            <person name="Le M."/>
            <person name="Wang Q."/>
            <person name="Wei S."/>
            <person name="Zheng Y."/>
            <person name="Lin W."/>
            <person name="Duan Y."/>
            <person name="Cao H."/>
            <person name="Xiong S."/>
            <person name="Wang X."/>
            <person name="Wei L."/>
            <person name="Li C."/>
            <person name="Ma Q."/>
            <person name="Ju M."/>
            <person name="Zhao R."/>
            <person name="Li G."/>
            <person name="Mu C."/>
            <person name="Tian Q."/>
            <person name="Mei H."/>
            <person name="Zhang T."/>
            <person name="Gao T."/>
            <person name="Zhang H."/>
        </authorList>
    </citation>
    <scope>NUCLEOTIDE SEQUENCE</scope>
    <source>
        <strain evidence="8">K16</strain>
    </source>
</reference>
<sequence length="191" mass="21826">MNFYSKKPISRFTEEREESETQVLLRITVQAIEDFSPICLSPRSFYYKPLNFLLLILRNGVVDTARGLPASCKCTGHTERRTIPCARGWSFQEFSGVKRNSFKGQILGLIYATQYLRVPLILLNLLCIVVKLVSGYACSTCQIILDQSMNLNLDISRGWALREEVSVKKCGEDSFRLSRSNLNLSRRIIYS</sequence>
<dbReference type="Pfam" id="PF08571">
    <property type="entry name" value="Yos1"/>
    <property type="match status" value="1"/>
</dbReference>
<keyword evidence="4" id="KW-0653">Protein transport</keyword>
<proteinExistence type="inferred from homology"/>
<reference evidence="8" key="1">
    <citation type="submission" date="2020-06" db="EMBL/GenBank/DDBJ databases">
        <authorList>
            <person name="Li T."/>
            <person name="Hu X."/>
            <person name="Zhang T."/>
            <person name="Song X."/>
            <person name="Zhang H."/>
            <person name="Dai N."/>
            <person name="Sheng W."/>
            <person name="Hou X."/>
            <person name="Wei L."/>
        </authorList>
    </citation>
    <scope>NUCLEOTIDE SEQUENCE</scope>
    <source>
        <strain evidence="8">K16</strain>
        <tissue evidence="8">Leaf</tissue>
    </source>
</reference>
<protein>
    <submittedName>
        <fullName evidence="8">Uncharacterized protein</fullName>
    </submittedName>
</protein>
<comment type="similarity">
    <text evidence="7">Belongs to the YOS1 family.</text>
</comment>
<evidence type="ECO:0000256" key="6">
    <source>
        <dbReference type="ARBA" id="ARBA00023136"/>
    </source>
</evidence>
<evidence type="ECO:0000256" key="5">
    <source>
        <dbReference type="ARBA" id="ARBA00022989"/>
    </source>
</evidence>
<dbReference type="GO" id="GO:0000139">
    <property type="term" value="C:Golgi membrane"/>
    <property type="evidence" value="ECO:0007669"/>
    <property type="project" value="TreeGrafter"/>
</dbReference>
<name>A0AAE1X108_9LAMI</name>